<dbReference type="InterPro" id="IPR013324">
    <property type="entry name" value="RNA_pol_sigma_r3/r4-like"/>
</dbReference>
<evidence type="ECO:0008006" key="3">
    <source>
        <dbReference type="Google" id="ProtNLM"/>
    </source>
</evidence>
<organism evidence="1 2">
    <name type="scientific">Kribbella speibonae</name>
    <dbReference type="NCBI Taxonomy" id="1572660"/>
    <lineage>
        <taxon>Bacteria</taxon>
        <taxon>Bacillati</taxon>
        <taxon>Actinomycetota</taxon>
        <taxon>Actinomycetes</taxon>
        <taxon>Propionibacteriales</taxon>
        <taxon>Kribbellaceae</taxon>
        <taxon>Kribbella</taxon>
    </lineage>
</organism>
<dbReference type="SUPFAM" id="SSF88659">
    <property type="entry name" value="Sigma3 and sigma4 domains of RNA polymerase sigma factors"/>
    <property type="match status" value="1"/>
</dbReference>
<accession>A0ABY2ADA4</accession>
<keyword evidence="2" id="KW-1185">Reference proteome</keyword>
<evidence type="ECO:0000313" key="2">
    <source>
        <dbReference type="Proteomes" id="UP000292385"/>
    </source>
</evidence>
<dbReference type="EMBL" id="SJJY01000001">
    <property type="protein sequence ID" value="TCC26822.1"/>
    <property type="molecule type" value="Genomic_DNA"/>
</dbReference>
<comment type="caution">
    <text evidence="1">The sequence shown here is derived from an EMBL/GenBank/DDBJ whole genome shotgun (WGS) entry which is preliminary data.</text>
</comment>
<gene>
    <name evidence="1" type="ORF">E0H58_02055</name>
</gene>
<protein>
    <recommendedName>
        <fullName evidence="3">Sigma-70 family RNA polymerase sigma factor</fullName>
    </recommendedName>
</protein>
<dbReference type="Proteomes" id="UP000292385">
    <property type="component" value="Unassembled WGS sequence"/>
</dbReference>
<proteinExistence type="predicted"/>
<dbReference type="InterPro" id="IPR036388">
    <property type="entry name" value="WH-like_DNA-bd_sf"/>
</dbReference>
<sequence>MASTAAVLGARPTTRELGSVVAGAAGASPARSQTFDQNHRVLVALARATDPEHTDDLVQETWEHFLSGAPLVLPGRDEMVAYLLQRIADHQDQDAVDASAWADSLVRHHAHNAADLAESDLPPDPGGLGSLRELAELDALDPDADRAELLFPDLYGDGPDRGEWPSPPSAWPSITRLLGPESEVETSELYAVVDAVLDELPQDLGDALYLVDIEGHSLQTAAGLLEREPAQLQRDLARARLRVRASVDGYLAGR</sequence>
<dbReference type="Gene3D" id="1.10.10.10">
    <property type="entry name" value="Winged helix-like DNA-binding domain superfamily/Winged helix DNA-binding domain"/>
    <property type="match status" value="1"/>
</dbReference>
<reference evidence="1 2" key="1">
    <citation type="submission" date="2019-02" db="EMBL/GenBank/DDBJ databases">
        <title>Kribbella capetownensis sp. nov. and Kribbella speibonae sp. nov., isolated from soil.</title>
        <authorList>
            <person name="Curtis S.M."/>
            <person name="Norton I."/>
            <person name="Everest G.J."/>
            <person name="Meyers P.R."/>
        </authorList>
    </citation>
    <scope>NUCLEOTIDE SEQUENCE [LARGE SCALE GENOMIC DNA]</scope>
    <source>
        <strain evidence="1 2">SK5</strain>
    </source>
</reference>
<evidence type="ECO:0000313" key="1">
    <source>
        <dbReference type="EMBL" id="TCC26822.1"/>
    </source>
</evidence>
<name>A0ABY2ADA4_9ACTN</name>